<organism evidence="9 10">
    <name type="scientific">Seminavis robusta</name>
    <dbReference type="NCBI Taxonomy" id="568900"/>
    <lineage>
        <taxon>Eukaryota</taxon>
        <taxon>Sar</taxon>
        <taxon>Stramenopiles</taxon>
        <taxon>Ochrophyta</taxon>
        <taxon>Bacillariophyta</taxon>
        <taxon>Bacillariophyceae</taxon>
        <taxon>Bacillariophycidae</taxon>
        <taxon>Naviculales</taxon>
        <taxon>Naviculaceae</taxon>
        <taxon>Seminavis</taxon>
    </lineage>
</organism>
<comment type="similarity">
    <text evidence="2 7">Belongs to the PRP38 family.</text>
</comment>
<evidence type="ECO:0000256" key="7">
    <source>
        <dbReference type="RuleBase" id="RU367025"/>
    </source>
</evidence>
<dbReference type="OrthoDB" id="190958at2759"/>
<evidence type="ECO:0000256" key="8">
    <source>
        <dbReference type="SAM" id="MobiDB-lite"/>
    </source>
</evidence>
<feature type="compositionally biased region" description="Basic and acidic residues" evidence="8">
    <location>
        <begin position="225"/>
        <end position="255"/>
    </location>
</feature>
<proteinExistence type="inferred from homology"/>
<sequence>MANITDPLIRAIQGSDPQNLMEYITRQKIYDSRYWKEECFGLAAVDVLEKAAKIQTIGGLPSKFLCLTLKLLQLQPDAEDIIESFIQQDDFKYVRALGALYLRMTGRPDDIYSELEPLYRDFRKLRCRRYQDWTLLYMDEFIHQLLTETQVLGITLPRLPARATLQEAGYMDDGPRPTALREVLEDAGGPLEFLKQKAFQQNSQAALDLYEKRQGITTKDKKKKDKETTSTSTKRDEPDDKPTTKSSDDERQDDKKRKHSSKRKKEEGEVNDDDEKSSKKKKKKKDRSYGSLVKDSRKKSKSKSSEADDIPAPAAPPPDENSEEYWNEQRAKLGLKALK</sequence>
<dbReference type="InterPro" id="IPR005037">
    <property type="entry name" value="PRP38"/>
</dbReference>
<dbReference type="PANTHER" id="PTHR23142">
    <property type="entry name" value="PRE-MRNA-SPLICING FACTOR 38A-RELATED"/>
    <property type="match status" value="1"/>
</dbReference>
<evidence type="ECO:0000256" key="4">
    <source>
        <dbReference type="ARBA" id="ARBA00022728"/>
    </source>
</evidence>
<evidence type="ECO:0000256" key="3">
    <source>
        <dbReference type="ARBA" id="ARBA00022664"/>
    </source>
</evidence>
<dbReference type="AlphaFoldDB" id="A0A9N8DR69"/>
<dbReference type="Proteomes" id="UP001153069">
    <property type="component" value="Unassembled WGS sequence"/>
</dbReference>
<comment type="caution">
    <text evidence="9">The sequence shown here is derived from an EMBL/GenBank/DDBJ whole genome shotgun (WGS) entry which is preliminary data.</text>
</comment>
<keyword evidence="5 7" id="KW-0508">mRNA splicing</keyword>
<keyword evidence="10" id="KW-1185">Reference proteome</keyword>
<gene>
    <name evidence="9" type="ORF">SEMRO_312_G114590.2</name>
</gene>
<protein>
    <recommendedName>
        <fullName evidence="7">Pre-mRNA-splicing factor 38</fullName>
    </recommendedName>
</protein>
<evidence type="ECO:0000313" key="9">
    <source>
        <dbReference type="EMBL" id="CAB9507587.1"/>
    </source>
</evidence>
<comment type="function">
    <text evidence="7">Required for pre-mRNA splicing.</text>
</comment>
<keyword evidence="3 7" id="KW-0507">mRNA processing</keyword>
<feature type="region of interest" description="Disordered" evidence="8">
    <location>
        <begin position="217"/>
        <end position="339"/>
    </location>
</feature>
<dbReference type="Pfam" id="PF03371">
    <property type="entry name" value="PRP38"/>
    <property type="match status" value="1"/>
</dbReference>
<evidence type="ECO:0000256" key="1">
    <source>
        <dbReference type="ARBA" id="ARBA00004123"/>
    </source>
</evidence>
<accession>A0A9N8DR69</accession>
<evidence type="ECO:0000256" key="5">
    <source>
        <dbReference type="ARBA" id="ARBA00023187"/>
    </source>
</evidence>
<dbReference type="GO" id="GO:0005681">
    <property type="term" value="C:spliceosomal complex"/>
    <property type="evidence" value="ECO:0007669"/>
    <property type="project" value="UniProtKB-KW"/>
</dbReference>
<keyword evidence="6 7" id="KW-0539">Nucleus</keyword>
<keyword evidence="4 7" id="KW-0747">Spliceosome</keyword>
<comment type="subcellular location">
    <subcellularLocation>
        <location evidence="1 7">Nucleus</location>
    </subcellularLocation>
</comment>
<dbReference type="GO" id="GO:0000398">
    <property type="term" value="P:mRNA splicing, via spliceosome"/>
    <property type="evidence" value="ECO:0007669"/>
    <property type="project" value="UniProtKB-UniRule"/>
</dbReference>
<evidence type="ECO:0000256" key="2">
    <source>
        <dbReference type="ARBA" id="ARBA00006164"/>
    </source>
</evidence>
<evidence type="ECO:0000313" key="10">
    <source>
        <dbReference type="Proteomes" id="UP001153069"/>
    </source>
</evidence>
<name>A0A9N8DR69_9STRA</name>
<evidence type="ECO:0000256" key="6">
    <source>
        <dbReference type="ARBA" id="ARBA00023242"/>
    </source>
</evidence>
<reference evidence="9" key="1">
    <citation type="submission" date="2020-06" db="EMBL/GenBank/DDBJ databases">
        <authorList>
            <consortium name="Plant Systems Biology data submission"/>
        </authorList>
    </citation>
    <scope>NUCLEOTIDE SEQUENCE</scope>
    <source>
        <strain evidence="9">D6</strain>
    </source>
</reference>
<dbReference type="EMBL" id="CAICTM010000311">
    <property type="protein sequence ID" value="CAB9507587.1"/>
    <property type="molecule type" value="Genomic_DNA"/>
</dbReference>